<name>A0A841B7Q4_9PSEU</name>
<comment type="caution">
    <text evidence="1">The sequence shown here is derived from an EMBL/GenBank/DDBJ whole genome shotgun (WGS) entry which is preliminary data.</text>
</comment>
<dbReference type="Proteomes" id="UP000580861">
    <property type="component" value="Unassembled WGS sequence"/>
</dbReference>
<keyword evidence="2" id="KW-1185">Reference proteome</keyword>
<protein>
    <submittedName>
        <fullName evidence="1">Uncharacterized protein</fullName>
    </submittedName>
</protein>
<gene>
    <name evidence="1" type="ORF">HDA45_006163</name>
</gene>
<reference evidence="1 2" key="1">
    <citation type="submission" date="2020-08" db="EMBL/GenBank/DDBJ databases">
        <title>Sequencing the genomes of 1000 actinobacteria strains.</title>
        <authorList>
            <person name="Klenk H.-P."/>
        </authorList>
    </citation>
    <scope>NUCLEOTIDE SEQUENCE [LARGE SCALE GENOMIC DNA]</scope>
    <source>
        <strain evidence="1 2">DSM 45272</strain>
    </source>
</reference>
<accession>A0A841B7Q4</accession>
<evidence type="ECO:0000313" key="2">
    <source>
        <dbReference type="Proteomes" id="UP000580861"/>
    </source>
</evidence>
<dbReference type="EMBL" id="JACHMX010000001">
    <property type="protein sequence ID" value="MBB5856076.1"/>
    <property type="molecule type" value="Genomic_DNA"/>
</dbReference>
<dbReference type="AlphaFoldDB" id="A0A841B7Q4"/>
<proteinExistence type="predicted"/>
<organism evidence="1 2">
    <name type="scientific">Amycolatopsis umgeniensis</name>
    <dbReference type="NCBI Taxonomy" id="336628"/>
    <lineage>
        <taxon>Bacteria</taxon>
        <taxon>Bacillati</taxon>
        <taxon>Actinomycetota</taxon>
        <taxon>Actinomycetes</taxon>
        <taxon>Pseudonocardiales</taxon>
        <taxon>Pseudonocardiaceae</taxon>
        <taxon>Amycolatopsis</taxon>
    </lineage>
</organism>
<sequence length="35" mass="3737">MSFRTRRGSFALLGAVDAPADSKNPTSGGRRVARM</sequence>
<evidence type="ECO:0000313" key="1">
    <source>
        <dbReference type="EMBL" id="MBB5856076.1"/>
    </source>
</evidence>